<sequence length="82" mass="9045">MLFLKNLFTPDIAVFASADHACINRLELLLLSRNFKCYTDSSCYPVCVVKCPVSCAAAAKKWICDTGFTCEKAAEGEMDEVL</sequence>
<protein>
    <submittedName>
        <fullName evidence="1">Uncharacterized protein</fullName>
    </submittedName>
</protein>
<proteinExistence type="predicted"/>
<dbReference type="RefSeq" id="WP_077590320.1">
    <property type="nucleotide sequence ID" value="NZ_CP019640.1"/>
</dbReference>
<gene>
    <name evidence="1" type="ORF">B0X71_15840</name>
</gene>
<evidence type="ECO:0000313" key="1">
    <source>
        <dbReference type="EMBL" id="AQQ54426.1"/>
    </source>
</evidence>
<accession>A0A1Q2L1Y5</accession>
<name>A0A1Q2L1Y5_9BACL</name>
<evidence type="ECO:0000313" key="2">
    <source>
        <dbReference type="Proteomes" id="UP000188184"/>
    </source>
</evidence>
<dbReference type="AlphaFoldDB" id="A0A1Q2L1Y5"/>
<dbReference type="OrthoDB" id="9872267at2"/>
<dbReference type="Proteomes" id="UP000188184">
    <property type="component" value="Chromosome"/>
</dbReference>
<dbReference type="KEGG" id="pmar:B0X71_15840"/>
<organism evidence="1 2">
    <name type="scientific">Planococcus lenghuensis</name>
    <dbReference type="NCBI Taxonomy" id="2213202"/>
    <lineage>
        <taxon>Bacteria</taxon>
        <taxon>Bacillati</taxon>
        <taxon>Bacillota</taxon>
        <taxon>Bacilli</taxon>
        <taxon>Bacillales</taxon>
        <taxon>Caryophanaceae</taxon>
        <taxon>Planococcus</taxon>
    </lineage>
</organism>
<dbReference type="EMBL" id="CP019640">
    <property type="protein sequence ID" value="AQQ54426.1"/>
    <property type="molecule type" value="Genomic_DNA"/>
</dbReference>
<keyword evidence="2" id="KW-1185">Reference proteome</keyword>
<reference evidence="1 2" key="1">
    <citation type="submission" date="2017-02" db="EMBL/GenBank/DDBJ databases">
        <title>The complete genomic sequence of a novel cold adapted crude oil-degrading bacterium Planococcus qaidamina Y42.</title>
        <authorList>
            <person name="Yang R."/>
        </authorList>
    </citation>
    <scope>NUCLEOTIDE SEQUENCE [LARGE SCALE GENOMIC DNA]</scope>
    <source>
        <strain evidence="1 2">Y42</strain>
    </source>
</reference>